<accession>A0A8X8CL66</accession>
<feature type="compositionally biased region" description="Basic and acidic residues" evidence="1">
    <location>
        <begin position="30"/>
        <end position="42"/>
    </location>
</feature>
<dbReference type="PANTHER" id="PTHR36395:SF1">
    <property type="entry name" value="RING-H2 ZINC FINGER PROTEIN"/>
    <property type="match status" value="1"/>
</dbReference>
<gene>
    <name evidence="2" type="ORF">POTOM_038258</name>
</gene>
<dbReference type="Proteomes" id="UP000886885">
    <property type="component" value="Chromosome 10D"/>
</dbReference>
<name>A0A8X8CL66_POPTO</name>
<dbReference type="PANTHER" id="PTHR36395">
    <property type="entry name" value="RING-H2 ZINC FINGER PROTEIN"/>
    <property type="match status" value="1"/>
</dbReference>
<feature type="region of interest" description="Disordered" evidence="1">
    <location>
        <begin position="25"/>
        <end position="45"/>
    </location>
</feature>
<dbReference type="AlphaFoldDB" id="A0A8X8CL66"/>
<proteinExistence type="predicted"/>
<keyword evidence="3" id="KW-1185">Reference proteome</keyword>
<reference evidence="2" key="1">
    <citation type="journal article" date="2020" name="bioRxiv">
        <title>Hybrid origin of Populus tomentosa Carr. identified through genome sequencing and phylogenomic analysis.</title>
        <authorList>
            <person name="An X."/>
            <person name="Gao K."/>
            <person name="Chen Z."/>
            <person name="Li J."/>
            <person name="Yang X."/>
            <person name="Yang X."/>
            <person name="Zhou J."/>
            <person name="Guo T."/>
            <person name="Zhao T."/>
            <person name="Huang S."/>
            <person name="Miao D."/>
            <person name="Khan W.U."/>
            <person name="Rao P."/>
            <person name="Ye M."/>
            <person name="Lei B."/>
            <person name="Liao W."/>
            <person name="Wang J."/>
            <person name="Ji L."/>
            <person name="Li Y."/>
            <person name="Guo B."/>
            <person name="Mustafa N.S."/>
            <person name="Li S."/>
            <person name="Yun Q."/>
            <person name="Keller S.R."/>
            <person name="Mao J."/>
            <person name="Zhang R."/>
            <person name="Strauss S.H."/>
        </authorList>
    </citation>
    <scope>NUCLEOTIDE SEQUENCE</scope>
    <source>
        <strain evidence="2">GM15</strain>
        <tissue evidence="2">Leaf</tissue>
    </source>
</reference>
<sequence length="179" mass="19862">MVVRIISSCGTKKILLEAQQELSDGSFRPQGREPGERMKAGDSSETAAYKAVKEESLDECCLIMYTLHWVNAYVDGLPDEDFCTNEDDYKDCGAAGYSSRSVPVKKHFWTGGPIQTTSLRVLVILSSVNLIFPSAVNFVISELKESLGHFCYVVWYGPHVSVMAKIDTLDQRERAASVL</sequence>
<dbReference type="OrthoDB" id="433924at2759"/>
<evidence type="ECO:0000313" key="3">
    <source>
        <dbReference type="Proteomes" id="UP000886885"/>
    </source>
</evidence>
<protein>
    <submittedName>
        <fullName evidence="2">Uncharacterized protein</fullName>
    </submittedName>
</protein>
<dbReference type="EMBL" id="JAAWWB010000020">
    <property type="protein sequence ID" value="KAG6757929.1"/>
    <property type="molecule type" value="Genomic_DNA"/>
</dbReference>
<organism evidence="2 3">
    <name type="scientific">Populus tomentosa</name>
    <name type="common">Chinese white poplar</name>
    <dbReference type="NCBI Taxonomy" id="118781"/>
    <lineage>
        <taxon>Eukaryota</taxon>
        <taxon>Viridiplantae</taxon>
        <taxon>Streptophyta</taxon>
        <taxon>Embryophyta</taxon>
        <taxon>Tracheophyta</taxon>
        <taxon>Spermatophyta</taxon>
        <taxon>Magnoliopsida</taxon>
        <taxon>eudicotyledons</taxon>
        <taxon>Gunneridae</taxon>
        <taxon>Pentapetalae</taxon>
        <taxon>rosids</taxon>
        <taxon>fabids</taxon>
        <taxon>Malpighiales</taxon>
        <taxon>Salicaceae</taxon>
        <taxon>Saliceae</taxon>
        <taxon>Populus</taxon>
    </lineage>
</organism>
<evidence type="ECO:0000256" key="1">
    <source>
        <dbReference type="SAM" id="MobiDB-lite"/>
    </source>
</evidence>
<comment type="caution">
    <text evidence="2">The sequence shown here is derived from an EMBL/GenBank/DDBJ whole genome shotgun (WGS) entry which is preliminary data.</text>
</comment>
<evidence type="ECO:0000313" key="2">
    <source>
        <dbReference type="EMBL" id="KAG6757929.1"/>
    </source>
</evidence>